<gene>
    <name evidence="1" type="ORF">BROSI_A1331</name>
</gene>
<evidence type="ECO:0000313" key="1">
    <source>
        <dbReference type="EMBL" id="GAN32816.1"/>
    </source>
</evidence>
<sequence>MKAVKKFIEVKKDKSVTVKYLPFKPGSKVEVIVIQTESKEDVFDYMNTIVKKKKISPKSLKEVERIVHEARGLK</sequence>
<keyword evidence="1" id="KW-0326">Glycosidase</keyword>
<evidence type="ECO:0000313" key="2">
    <source>
        <dbReference type="Proteomes" id="UP000032309"/>
    </source>
</evidence>
<name>A0ABQ0JVM8_9BACT</name>
<organism evidence="1 2">
    <name type="scientific">Candidatus Brocadia sinica JPN1</name>
    <dbReference type="NCBI Taxonomy" id="1197129"/>
    <lineage>
        <taxon>Bacteria</taxon>
        <taxon>Pseudomonadati</taxon>
        <taxon>Planctomycetota</taxon>
        <taxon>Candidatus Brocadiia</taxon>
        <taxon>Candidatus Brocadiales</taxon>
        <taxon>Candidatus Brocadiaceae</taxon>
        <taxon>Candidatus Brocadia</taxon>
    </lineage>
</organism>
<comment type="caution">
    <text evidence="1">The sequence shown here is derived from an EMBL/GenBank/DDBJ whole genome shotgun (WGS) entry which is preliminary data.</text>
</comment>
<accession>A0ABQ0JVM8</accession>
<proteinExistence type="predicted"/>
<dbReference type="GO" id="GO:0016798">
    <property type="term" value="F:hydrolase activity, acting on glycosyl bonds"/>
    <property type="evidence" value="ECO:0007669"/>
    <property type="project" value="UniProtKB-KW"/>
</dbReference>
<reference evidence="2" key="1">
    <citation type="journal article" date="2015" name="Genome Announc.">
        <title>Draft Genome Sequence of an Anaerobic Ammonium-Oxidizing Bacterium, "Candidatus Brocadia sinica".</title>
        <authorList>
            <person name="Oshiki M."/>
            <person name="Shinyako-Hata K."/>
            <person name="Satoh H."/>
            <person name="Okabe S."/>
        </authorList>
    </citation>
    <scope>NUCLEOTIDE SEQUENCE [LARGE SCALE GENOMIC DNA]</scope>
    <source>
        <strain evidence="2">JPN1</strain>
    </source>
</reference>
<keyword evidence="1" id="KW-0378">Hydrolase</keyword>
<protein>
    <submittedName>
        <fullName evidence="1">Beta-glucosidase-related glycosidases</fullName>
    </submittedName>
</protein>
<dbReference type="RefSeq" id="WP_052562915.1">
    <property type="nucleotide sequence ID" value="NZ_BAFN01000001.1"/>
</dbReference>
<dbReference type="Proteomes" id="UP000032309">
    <property type="component" value="Unassembled WGS sequence"/>
</dbReference>
<dbReference type="EMBL" id="BAFN01000001">
    <property type="protein sequence ID" value="GAN32816.1"/>
    <property type="molecule type" value="Genomic_DNA"/>
</dbReference>
<keyword evidence="2" id="KW-1185">Reference proteome</keyword>